<dbReference type="InterPro" id="IPR000600">
    <property type="entry name" value="ROK"/>
</dbReference>
<dbReference type="Pfam" id="PF00480">
    <property type="entry name" value="ROK"/>
    <property type="match status" value="1"/>
</dbReference>
<dbReference type="RefSeq" id="WP_344911706.1">
    <property type="nucleotide sequence ID" value="NZ_BAAAYO010000010.1"/>
</dbReference>
<keyword evidence="3" id="KW-0119">Carbohydrate metabolism</keyword>
<dbReference type="PANTHER" id="PTHR18964">
    <property type="entry name" value="ROK (REPRESSOR, ORF, KINASE) FAMILY"/>
    <property type="match status" value="1"/>
</dbReference>
<evidence type="ECO:0000256" key="2">
    <source>
        <dbReference type="ARBA" id="ARBA00006479"/>
    </source>
</evidence>
<reference evidence="4 5" key="1">
    <citation type="submission" date="2024-09" db="EMBL/GenBank/DDBJ databases">
        <authorList>
            <person name="Sun Q."/>
            <person name="Mori K."/>
        </authorList>
    </citation>
    <scope>NUCLEOTIDE SEQUENCE [LARGE SCALE GENOMIC DNA]</scope>
    <source>
        <strain evidence="4 5">JCM 12520</strain>
    </source>
</reference>
<evidence type="ECO:0000256" key="3">
    <source>
        <dbReference type="ARBA" id="ARBA00022629"/>
    </source>
</evidence>
<dbReference type="SUPFAM" id="SSF46785">
    <property type="entry name" value="Winged helix' DNA-binding domain"/>
    <property type="match status" value="1"/>
</dbReference>
<dbReference type="InterPro" id="IPR043129">
    <property type="entry name" value="ATPase_NBD"/>
</dbReference>
<organism evidence="4 5">
    <name type="scientific">Paenibacillus hodogayensis</name>
    <dbReference type="NCBI Taxonomy" id="279208"/>
    <lineage>
        <taxon>Bacteria</taxon>
        <taxon>Bacillati</taxon>
        <taxon>Bacillota</taxon>
        <taxon>Bacilli</taxon>
        <taxon>Bacillales</taxon>
        <taxon>Paenibacillaceae</taxon>
        <taxon>Paenibacillus</taxon>
    </lineage>
</organism>
<accession>A0ABV5VWE9</accession>
<proteinExistence type="inferred from homology"/>
<dbReference type="EMBL" id="JBHMAG010000009">
    <property type="protein sequence ID" value="MFB9752497.1"/>
    <property type="molecule type" value="Genomic_DNA"/>
</dbReference>
<gene>
    <name evidence="4" type="ORF">ACFFNY_13105</name>
</gene>
<evidence type="ECO:0000256" key="1">
    <source>
        <dbReference type="ARBA" id="ARBA00002486"/>
    </source>
</evidence>
<protein>
    <submittedName>
        <fullName evidence="4">ROK family transcriptional regulator</fullName>
    </submittedName>
</protein>
<evidence type="ECO:0000313" key="5">
    <source>
        <dbReference type="Proteomes" id="UP001589619"/>
    </source>
</evidence>
<dbReference type="Proteomes" id="UP001589619">
    <property type="component" value="Unassembled WGS sequence"/>
</dbReference>
<comment type="similarity">
    <text evidence="2">Belongs to the ROK (NagC/XylR) family.</text>
</comment>
<dbReference type="Gene3D" id="3.30.420.40">
    <property type="match status" value="2"/>
</dbReference>
<dbReference type="Gene3D" id="1.10.10.10">
    <property type="entry name" value="Winged helix-like DNA-binding domain superfamily/Winged helix DNA-binding domain"/>
    <property type="match status" value="1"/>
</dbReference>
<name>A0ABV5VWE9_9BACL</name>
<dbReference type="SUPFAM" id="SSF53067">
    <property type="entry name" value="Actin-like ATPase domain"/>
    <property type="match status" value="1"/>
</dbReference>
<dbReference type="InterPro" id="IPR036390">
    <property type="entry name" value="WH_DNA-bd_sf"/>
</dbReference>
<sequence>MIGRAQPGSTKLIKRMNRENILLSLKANTGVSRADLAKLTELSRPCVSSLVDEMIQEGLIHEIGMGTSKGGRKPILLEYNFAAFGVVGAVFEGSTMQLAIADLKGDTLYRHQISLSSPMDGEKAIESVAEGLKVLLARSGFDKSRLLGIGLGLPGITRRRDGTISYAPSTGWMGLPVRKEIEEKLGLPVIIDNDVNLMTLGEYRRGAGIGYSNLVYMYVGTGIGAGIVIDKQLYRGAREASGEIGYMMIGPIGKRLQGEFGVFEKNYSVSAVREKARYILPYVGSGSIIRQIADYADRGMKEARQLLDDTCKHWAIGIANMASMLDPELLILSGELIHLGEEGLHSIKKSLSDWVPSVPELKLASLGEHAGIMGAIHSVLEAFPSEAASRV</sequence>
<keyword evidence="5" id="KW-1185">Reference proteome</keyword>
<dbReference type="InterPro" id="IPR036388">
    <property type="entry name" value="WH-like_DNA-bd_sf"/>
</dbReference>
<keyword evidence="3" id="KW-0859">Xylose metabolism</keyword>
<comment type="caution">
    <text evidence="4">The sequence shown here is derived from an EMBL/GenBank/DDBJ whole genome shotgun (WGS) entry which is preliminary data.</text>
</comment>
<comment type="function">
    <text evidence="1">Transcriptional repressor of xylose-utilizing enzymes.</text>
</comment>
<evidence type="ECO:0000313" key="4">
    <source>
        <dbReference type="EMBL" id="MFB9752497.1"/>
    </source>
</evidence>
<dbReference type="PANTHER" id="PTHR18964:SF149">
    <property type="entry name" value="BIFUNCTIONAL UDP-N-ACETYLGLUCOSAMINE 2-EPIMERASE_N-ACETYLMANNOSAMINE KINASE"/>
    <property type="match status" value="1"/>
</dbReference>